<dbReference type="InterPro" id="IPR058624">
    <property type="entry name" value="MdtA-like_HH"/>
</dbReference>
<protein>
    <submittedName>
        <fullName evidence="9">Efflux RND transporter periplasmic adaptor subunit</fullName>
    </submittedName>
</protein>
<keyword evidence="10" id="KW-1185">Reference proteome</keyword>
<reference evidence="9 10" key="1">
    <citation type="submission" date="2019-06" db="EMBL/GenBank/DDBJ databases">
        <title>New taxonomy in bacterial strain CC-CFT640, isolated from vineyard.</title>
        <authorList>
            <person name="Lin S.-Y."/>
            <person name="Tsai C.-F."/>
            <person name="Young C.-C."/>
        </authorList>
    </citation>
    <scope>NUCLEOTIDE SEQUENCE [LARGE SCALE GENOMIC DNA]</scope>
    <source>
        <strain evidence="9 10">CC-CFT640</strain>
    </source>
</reference>
<comment type="subcellular location">
    <subcellularLocation>
        <location evidence="1">Cell envelope</location>
    </subcellularLocation>
</comment>
<dbReference type="PANTHER" id="PTHR30158:SF3">
    <property type="entry name" value="MULTIDRUG EFFLUX PUMP SUBUNIT ACRA-RELATED"/>
    <property type="match status" value="1"/>
</dbReference>
<evidence type="ECO:0000259" key="6">
    <source>
        <dbReference type="Pfam" id="PF25917"/>
    </source>
</evidence>
<feature type="transmembrane region" description="Helical" evidence="4">
    <location>
        <begin position="36"/>
        <end position="53"/>
    </location>
</feature>
<dbReference type="Pfam" id="PF25944">
    <property type="entry name" value="Beta-barrel_RND"/>
    <property type="match status" value="1"/>
</dbReference>
<dbReference type="OrthoDB" id="9800613at2"/>
<feature type="domain" description="Multidrug resistance protein MdtA-like barrel-sandwich hybrid" evidence="6">
    <location>
        <begin position="90"/>
        <end position="225"/>
    </location>
</feature>
<dbReference type="GO" id="GO:0005886">
    <property type="term" value="C:plasma membrane"/>
    <property type="evidence" value="ECO:0007669"/>
    <property type="project" value="TreeGrafter"/>
</dbReference>
<evidence type="ECO:0000259" key="5">
    <source>
        <dbReference type="Pfam" id="PF25876"/>
    </source>
</evidence>
<evidence type="ECO:0000259" key="7">
    <source>
        <dbReference type="Pfam" id="PF25944"/>
    </source>
</evidence>
<sequence length="418" mass="44559">MTRLDARSAKSLPACEGEGVLHGSSKRGQRHERRPVLFAALLALGLVAAGIPADAFAQQAGAPAVGVVKAERRPITTTFDFVGRVEAIGKVDLRARVTGFLQERAFEEGTEVTENELLFKIEPSQFQAEVEQRKADLASAQAELVNKKLDLTRAQELERTQVGTRVRLENATAAQQKADAAVMGAEAALKLAEINLGYTEIRAPLAGKIGRSTYTVGALVGSDAGTLATIVSQDPMRVSFPISVREGFAIRERLGGGNGAAANVRVRIKLPDGSDYPHLGKIDFVDSQVDRSTDTVLIRATLANPVIRKGSGNARDLIDGAVVTVKIEGSEPQMAVTVPRSAMLVDQQGPYVIVVDKESLAQVRRVRIGQGTAEIAAIDSGLEAGEMVVVEGVQRVRPGQPVTPTPVVPATRQDRMPK</sequence>
<dbReference type="InterPro" id="IPR058627">
    <property type="entry name" value="MdtA-like_C"/>
</dbReference>
<dbReference type="AlphaFoldDB" id="A0A5C8PMK5"/>
<comment type="caution">
    <text evidence="9">The sequence shown here is derived from an EMBL/GenBank/DDBJ whole genome shotgun (WGS) entry which is preliminary data.</text>
</comment>
<organism evidence="9 10">
    <name type="scientific">Vineibacter terrae</name>
    <dbReference type="NCBI Taxonomy" id="2586908"/>
    <lineage>
        <taxon>Bacteria</taxon>
        <taxon>Pseudomonadati</taxon>
        <taxon>Pseudomonadota</taxon>
        <taxon>Alphaproteobacteria</taxon>
        <taxon>Hyphomicrobiales</taxon>
        <taxon>Vineibacter</taxon>
    </lineage>
</organism>
<keyword evidence="4" id="KW-0472">Membrane</keyword>
<dbReference type="Pfam" id="PF25967">
    <property type="entry name" value="RND-MFP_C"/>
    <property type="match status" value="1"/>
</dbReference>
<feature type="domain" description="Multidrug resistance protein MdtA-like beta-barrel" evidence="7">
    <location>
        <begin position="235"/>
        <end position="305"/>
    </location>
</feature>
<dbReference type="GO" id="GO:0046677">
    <property type="term" value="P:response to antibiotic"/>
    <property type="evidence" value="ECO:0007669"/>
    <property type="project" value="TreeGrafter"/>
</dbReference>
<dbReference type="GO" id="GO:0022857">
    <property type="term" value="F:transmembrane transporter activity"/>
    <property type="evidence" value="ECO:0007669"/>
    <property type="project" value="InterPro"/>
</dbReference>
<evidence type="ECO:0000256" key="4">
    <source>
        <dbReference type="SAM" id="Phobius"/>
    </source>
</evidence>
<evidence type="ECO:0000256" key="3">
    <source>
        <dbReference type="SAM" id="MobiDB-lite"/>
    </source>
</evidence>
<dbReference type="Gene3D" id="2.40.30.170">
    <property type="match status" value="1"/>
</dbReference>
<proteinExistence type="inferred from homology"/>
<dbReference type="Gene3D" id="2.40.50.100">
    <property type="match status" value="1"/>
</dbReference>
<evidence type="ECO:0000259" key="8">
    <source>
        <dbReference type="Pfam" id="PF25967"/>
    </source>
</evidence>
<dbReference type="NCBIfam" id="TIGR01730">
    <property type="entry name" value="RND_mfp"/>
    <property type="match status" value="1"/>
</dbReference>
<dbReference type="InterPro" id="IPR058625">
    <property type="entry name" value="MdtA-like_BSH"/>
</dbReference>
<dbReference type="Proteomes" id="UP000321638">
    <property type="component" value="Unassembled WGS sequence"/>
</dbReference>
<keyword evidence="4" id="KW-1133">Transmembrane helix</keyword>
<evidence type="ECO:0000313" key="9">
    <source>
        <dbReference type="EMBL" id="TXL75659.1"/>
    </source>
</evidence>
<gene>
    <name evidence="9" type="ORF">FHP25_13480</name>
</gene>
<evidence type="ECO:0000256" key="2">
    <source>
        <dbReference type="ARBA" id="ARBA00009477"/>
    </source>
</evidence>
<dbReference type="Pfam" id="PF25917">
    <property type="entry name" value="BSH_RND"/>
    <property type="match status" value="1"/>
</dbReference>
<keyword evidence="4" id="KW-0812">Transmembrane</keyword>
<feature type="domain" description="Multidrug resistance protein MdtA-like C-terminal permuted SH3" evidence="8">
    <location>
        <begin position="335"/>
        <end position="395"/>
    </location>
</feature>
<dbReference type="SUPFAM" id="SSF111369">
    <property type="entry name" value="HlyD-like secretion proteins"/>
    <property type="match status" value="1"/>
</dbReference>
<dbReference type="InterPro" id="IPR058626">
    <property type="entry name" value="MdtA-like_b-barrel"/>
</dbReference>
<feature type="region of interest" description="Disordered" evidence="3">
    <location>
        <begin position="399"/>
        <end position="418"/>
    </location>
</feature>
<comment type="similarity">
    <text evidence="2">Belongs to the membrane fusion protein (MFP) (TC 8.A.1) family.</text>
</comment>
<evidence type="ECO:0000256" key="1">
    <source>
        <dbReference type="ARBA" id="ARBA00004196"/>
    </source>
</evidence>
<name>A0A5C8PMK5_9HYPH</name>
<dbReference type="InterPro" id="IPR006143">
    <property type="entry name" value="RND_pump_MFP"/>
</dbReference>
<dbReference type="Gene3D" id="2.40.420.20">
    <property type="match status" value="1"/>
</dbReference>
<accession>A0A5C8PMK5</accession>
<dbReference type="Gene3D" id="1.10.287.470">
    <property type="entry name" value="Helix hairpin bin"/>
    <property type="match status" value="1"/>
</dbReference>
<feature type="domain" description="Multidrug resistance protein MdtA-like alpha-helical hairpin" evidence="5">
    <location>
        <begin position="131"/>
        <end position="199"/>
    </location>
</feature>
<dbReference type="EMBL" id="VDUZ01000013">
    <property type="protein sequence ID" value="TXL75659.1"/>
    <property type="molecule type" value="Genomic_DNA"/>
</dbReference>
<dbReference type="Pfam" id="PF25876">
    <property type="entry name" value="HH_MFP_RND"/>
    <property type="match status" value="1"/>
</dbReference>
<dbReference type="PANTHER" id="PTHR30158">
    <property type="entry name" value="ACRA/E-RELATED COMPONENT OF DRUG EFFLUX TRANSPORTER"/>
    <property type="match status" value="1"/>
</dbReference>
<evidence type="ECO:0000313" key="10">
    <source>
        <dbReference type="Proteomes" id="UP000321638"/>
    </source>
</evidence>